<comment type="caution">
    <text evidence="1">The sequence shown here is derived from an EMBL/GenBank/DDBJ whole genome shotgun (WGS) entry which is preliminary data.</text>
</comment>
<proteinExistence type="predicted"/>
<protein>
    <submittedName>
        <fullName evidence="1">Uncharacterized protein</fullName>
    </submittedName>
</protein>
<evidence type="ECO:0000313" key="2">
    <source>
        <dbReference type="Proteomes" id="UP001422759"/>
    </source>
</evidence>
<accession>A0ABN2Z4Q6</accession>
<reference evidence="1 2" key="1">
    <citation type="journal article" date="2019" name="Int. J. Syst. Evol. Microbiol.">
        <title>The Global Catalogue of Microorganisms (GCM) 10K type strain sequencing project: providing services to taxonomists for standard genome sequencing and annotation.</title>
        <authorList>
            <consortium name="The Broad Institute Genomics Platform"/>
            <consortium name="The Broad Institute Genome Sequencing Center for Infectious Disease"/>
            <person name="Wu L."/>
            <person name="Ma J."/>
        </authorList>
    </citation>
    <scope>NUCLEOTIDE SEQUENCE [LARGE SCALE GENOMIC DNA]</scope>
    <source>
        <strain evidence="1 2">JCM 14560</strain>
    </source>
</reference>
<dbReference type="EMBL" id="BAAANT010000007">
    <property type="protein sequence ID" value="GAA2136710.1"/>
    <property type="molecule type" value="Genomic_DNA"/>
</dbReference>
<evidence type="ECO:0000313" key="1">
    <source>
        <dbReference type="EMBL" id="GAA2136710.1"/>
    </source>
</evidence>
<name>A0ABN2Z4Q6_9ACTN</name>
<keyword evidence="2" id="KW-1185">Reference proteome</keyword>
<organism evidence="1 2">
    <name type="scientific">Kitasatospora kazusensis</name>
    <dbReference type="NCBI Taxonomy" id="407974"/>
    <lineage>
        <taxon>Bacteria</taxon>
        <taxon>Bacillati</taxon>
        <taxon>Actinomycetota</taxon>
        <taxon>Actinomycetes</taxon>
        <taxon>Kitasatosporales</taxon>
        <taxon>Streptomycetaceae</taxon>
        <taxon>Kitasatospora</taxon>
    </lineage>
</organism>
<dbReference type="Proteomes" id="UP001422759">
    <property type="component" value="Unassembled WGS sequence"/>
</dbReference>
<gene>
    <name evidence="1" type="ORF">GCM10009760_16390</name>
</gene>
<sequence>MSQFVEDLHEALSGVLRSHGAGLLSRAVLLVEVFDEDSGELGMFVETSPQDMPAWDRAGMVSYASLDLAGHLTASRLQADDGDDREGE</sequence>
<dbReference type="RefSeq" id="WP_344462344.1">
    <property type="nucleotide sequence ID" value="NZ_BAAANT010000007.1"/>
</dbReference>